<dbReference type="Proteomes" id="UP000019140">
    <property type="component" value="Unassembled WGS sequence"/>
</dbReference>
<comment type="caution">
    <text evidence="1">The sequence shown here is derived from an EMBL/GenBank/DDBJ whole genome shotgun (WGS) entry which is preliminary data.</text>
</comment>
<dbReference type="EMBL" id="AZHX01001310">
    <property type="protein sequence ID" value="ETX04092.1"/>
    <property type="molecule type" value="Genomic_DNA"/>
</dbReference>
<protein>
    <submittedName>
        <fullName evidence="1">Uncharacterized protein</fullName>
    </submittedName>
</protein>
<evidence type="ECO:0000313" key="2">
    <source>
        <dbReference type="Proteomes" id="UP000019140"/>
    </source>
</evidence>
<dbReference type="HOGENOM" id="CLU_2877419_0_0_7"/>
<name>W4M369_9BACT</name>
<sequence length="63" mass="7018">MVKLVVVDDIHALVHMITRQPEKDITDAGMIAIAQVLRGIDDAWGIEELQGIPKRFWLLLAPG</sequence>
<proteinExistence type="predicted"/>
<evidence type="ECO:0000313" key="1">
    <source>
        <dbReference type="EMBL" id="ETX04092.1"/>
    </source>
</evidence>
<dbReference type="AlphaFoldDB" id="W4M369"/>
<gene>
    <name evidence="1" type="ORF">ETSY2_30800</name>
</gene>
<organism evidence="1 2">
    <name type="scientific">Candidatus Entotheonella gemina</name>
    <dbReference type="NCBI Taxonomy" id="1429439"/>
    <lineage>
        <taxon>Bacteria</taxon>
        <taxon>Pseudomonadati</taxon>
        <taxon>Nitrospinota/Tectimicrobiota group</taxon>
        <taxon>Candidatus Tectimicrobiota</taxon>
        <taxon>Candidatus Entotheonellia</taxon>
        <taxon>Candidatus Entotheonellales</taxon>
        <taxon>Candidatus Entotheonellaceae</taxon>
        <taxon>Candidatus Entotheonella</taxon>
    </lineage>
</organism>
<keyword evidence="2" id="KW-1185">Reference proteome</keyword>
<accession>W4M369</accession>
<reference evidence="1 2" key="1">
    <citation type="journal article" date="2014" name="Nature">
        <title>An environmental bacterial taxon with a large and distinct metabolic repertoire.</title>
        <authorList>
            <person name="Wilson M.C."/>
            <person name="Mori T."/>
            <person name="Ruckert C."/>
            <person name="Uria A.R."/>
            <person name="Helf M.J."/>
            <person name="Takada K."/>
            <person name="Gernert C."/>
            <person name="Steffens U.A."/>
            <person name="Heycke N."/>
            <person name="Schmitt S."/>
            <person name="Rinke C."/>
            <person name="Helfrich E.J."/>
            <person name="Brachmann A.O."/>
            <person name="Gurgui C."/>
            <person name="Wakimoto T."/>
            <person name="Kracht M."/>
            <person name="Crusemann M."/>
            <person name="Hentschel U."/>
            <person name="Abe I."/>
            <person name="Matsunaga S."/>
            <person name="Kalinowski J."/>
            <person name="Takeyama H."/>
            <person name="Piel J."/>
        </authorList>
    </citation>
    <scope>NUCLEOTIDE SEQUENCE [LARGE SCALE GENOMIC DNA]</scope>
    <source>
        <strain evidence="2">TSY2</strain>
    </source>
</reference>